<dbReference type="AlphaFoldDB" id="A0A7G1KX77"/>
<dbReference type="PROSITE" id="PS00977">
    <property type="entry name" value="FAD_G3PDH_1"/>
    <property type="match status" value="1"/>
</dbReference>
<accession>A0A7G1KX77</accession>
<gene>
    <name evidence="10" type="primary">glpD1</name>
    <name evidence="10" type="ORF">NWFMUON74_54660</name>
</gene>
<proteinExistence type="inferred from homology"/>
<protein>
    <recommendedName>
        <fullName evidence="7">Glycerol-3-phosphate dehydrogenase</fullName>
        <ecNumber evidence="7">1.1.5.3</ecNumber>
    </recommendedName>
</protein>
<keyword evidence="11" id="KW-1185">Reference proteome</keyword>
<dbReference type="InterPro" id="IPR038299">
    <property type="entry name" value="DAO_C_sf"/>
</dbReference>
<evidence type="ECO:0000256" key="1">
    <source>
        <dbReference type="ARBA" id="ARBA00001974"/>
    </source>
</evidence>
<evidence type="ECO:0000256" key="4">
    <source>
        <dbReference type="ARBA" id="ARBA00022798"/>
    </source>
</evidence>
<evidence type="ECO:0000259" key="8">
    <source>
        <dbReference type="Pfam" id="PF01266"/>
    </source>
</evidence>
<evidence type="ECO:0000313" key="10">
    <source>
        <dbReference type="EMBL" id="BCK57694.1"/>
    </source>
</evidence>
<evidence type="ECO:0000313" key="11">
    <source>
        <dbReference type="Proteomes" id="UP000516173"/>
    </source>
</evidence>
<dbReference type="GO" id="GO:0046168">
    <property type="term" value="P:glycerol-3-phosphate catabolic process"/>
    <property type="evidence" value="ECO:0007669"/>
    <property type="project" value="TreeGrafter"/>
</dbReference>
<sequence>MGDRSGGISWGASGSGDSALNAGRRERELLALGDGAVVDVLVIGGGITGVGTALDAASRGLRTVLVEQHDLAFGTSRWSSKLVHGGLRYLASGGVGIAHESAVERDVLLTTTAPHLTRALPQVVPLLPEVGAAQRTLVRAGFAAGDVLRRTAGTPAAVLPRSRRIAAAEALRLAPTLRRNGLRGGLLAWDGQLADDARLVVTIARTAAAYGAAVLTRVRAQQVTGDSAVLHDTLTGATLTVRARSVVNATGVWADRVDPSIELRPSRGTHLVFDAAAFGGLSAALTVPVPGSTSRFVFAFPAAHNRVYLGLTDEDAPGPVPDEPEPSAAEIDFLLETVNTVLREPLRRSDIRGRFAGLRPLLRTAGDSTADISREHAVLHSPGGPITVVGGKLTTYRKMAEDAVDAAVAAAGLSAEPCRTKRIPLVGAVSGAVRDHLAAPPVLIERYGADATEILRSARENPALAEPVAPGIDVLRAEFAYAVTHEGALHPDDLLDRRTRIGLVDSDRAAALPAARAAFAESPSGSGPTTRA</sequence>
<dbReference type="PROSITE" id="PS00978">
    <property type="entry name" value="FAD_G3PDH_2"/>
    <property type="match status" value="1"/>
</dbReference>
<organism evidence="10 11">
    <name type="scientific">Nocardia wallacei</name>
    <dbReference type="NCBI Taxonomy" id="480035"/>
    <lineage>
        <taxon>Bacteria</taxon>
        <taxon>Bacillati</taxon>
        <taxon>Actinomycetota</taxon>
        <taxon>Actinomycetes</taxon>
        <taxon>Mycobacteriales</taxon>
        <taxon>Nocardiaceae</taxon>
        <taxon>Nocardia</taxon>
    </lineage>
</organism>
<evidence type="ECO:0000256" key="6">
    <source>
        <dbReference type="ARBA" id="ARBA00023002"/>
    </source>
</evidence>
<dbReference type="PRINTS" id="PR01001">
    <property type="entry name" value="FADG3PDH"/>
</dbReference>
<dbReference type="SUPFAM" id="SSF54373">
    <property type="entry name" value="FAD-linked reductases, C-terminal domain"/>
    <property type="match status" value="1"/>
</dbReference>
<dbReference type="InterPro" id="IPR036188">
    <property type="entry name" value="FAD/NAD-bd_sf"/>
</dbReference>
<evidence type="ECO:0000256" key="3">
    <source>
        <dbReference type="ARBA" id="ARBA00022630"/>
    </source>
</evidence>
<dbReference type="RefSeq" id="WP_187684564.1">
    <property type="nucleotide sequence ID" value="NZ_AP023396.1"/>
</dbReference>
<feature type="domain" description="FAD dependent oxidoreductase" evidence="8">
    <location>
        <begin position="39"/>
        <end position="375"/>
    </location>
</feature>
<comment type="similarity">
    <text evidence="2 7">Belongs to the FAD-dependent glycerol-3-phosphate dehydrogenase family.</text>
</comment>
<name>A0A7G1KX77_9NOCA</name>
<evidence type="ECO:0000259" key="9">
    <source>
        <dbReference type="Pfam" id="PF16901"/>
    </source>
</evidence>
<evidence type="ECO:0000256" key="7">
    <source>
        <dbReference type="RuleBase" id="RU361217"/>
    </source>
</evidence>
<keyword evidence="3 7" id="KW-0285">Flavoprotein</keyword>
<dbReference type="PANTHER" id="PTHR11985:SF35">
    <property type="entry name" value="ANAEROBIC GLYCEROL-3-PHOSPHATE DEHYDROGENASE SUBUNIT A"/>
    <property type="match status" value="1"/>
</dbReference>
<dbReference type="InterPro" id="IPR031656">
    <property type="entry name" value="DAO_C"/>
</dbReference>
<dbReference type="EMBL" id="AP023396">
    <property type="protein sequence ID" value="BCK57694.1"/>
    <property type="molecule type" value="Genomic_DNA"/>
</dbReference>
<dbReference type="Pfam" id="PF16901">
    <property type="entry name" value="DAO_C"/>
    <property type="match status" value="1"/>
</dbReference>
<dbReference type="GO" id="GO:0006071">
    <property type="term" value="P:glycerol metabolic process"/>
    <property type="evidence" value="ECO:0007669"/>
    <property type="project" value="UniProtKB-KW"/>
</dbReference>
<evidence type="ECO:0000256" key="2">
    <source>
        <dbReference type="ARBA" id="ARBA00007330"/>
    </source>
</evidence>
<dbReference type="Gene3D" id="3.50.50.60">
    <property type="entry name" value="FAD/NAD(P)-binding domain"/>
    <property type="match status" value="1"/>
</dbReference>
<keyword evidence="6 7" id="KW-0560">Oxidoreductase</keyword>
<comment type="catalytic activity">
    <reaction evidence="7">
        <text>a quinone + sn-glycerol 3-phosphate = dihydroxyacetone phosphate + a quinol</text>
        <dbReference type="Rhea" id="RHEA:18977"/>
        <dbReference type="ChEBI" id="CHEBI:24646"/>
        <dbReference type="ChEBI" id="CHEBI:57597"/>
        <dbReference type="ChEBI" id="CHEBI:57642"/>
        <dbReference type="ChEBI" id="CHEBI:132124"/>
        <dbReference type="EC" id="1.1.5.3"/>
    </reaction>
</comment>
<comment type="cofactor">
    <cofactor evidence="1 7">
        <name>FAD</name>
        <dbReference type="ChEBI" id="CHEBI:57692"/>
    </cofactor>
</comment>
<dbReference type="Gene3D" id="1.10.8.870">
    <property type="entry name" value="Alpha-glycerophosphate oxidase, cap domain"/>
    <property type="match status" value="1"/>
</dbReference>
<dbReference type="GO" id="GO:0009331">
    <property type="term" value="C:glycerol-3-phosphate dehydrogenase (FAD) complex"/>
    <property type="evidence" value="ECO:0007669"/>
    <property type="project" value="UniProtKB-UniRule"/>
</dbReference>
<dbReference type="GeneID" id="80349902"/>
<keyword evidence="5" id="KW-0274">FAD</keyword>
<dbReference type="PANTHER" id="PTHR11985">
    <property type="entry name" value="GLYCEROL-3-PHOSPHATE DEHYDROGENASE"/>
    <property type="match status" value="1"/>
</dbReference>
<feature type="domain" description="Alpha-glycerophosphate oxidase C-terminal" evidence="9">
    <location>
        <begin position="418"/>
        <end position="512"/>
    </location>
</feature>
<dbReference type="EC" id="1.1.5.3" evidence="7"/>
<dbReference type="InterPro" id="IPR006076">
    <property type="entry name" value="FAD-dep_OxRdtase"/>
</dbReference>
<dbReference type="Pfam" id="PF01266">
    <property type="entry name" value="DAO"/>
    <property type="match status" value="1"/>
</dbReference>
<dbReference type="GO" id="GO:0004368">
    <property type="term" value="F:glycerol-3-phosphate dehydrogenase (quinone) activity"/>
    <property type="evidence" value="ECO:0007669"/>
    <property type="project" value="UniProtKB-EC"/>
</dbReference>
<keyword evidence="4" id="KW-0319">Glycerol metabolism</keyword>
<dbReference type="SUPFAM" id="SSF51905">
    <property type="entry name" value="FAD/NAD(P)-binding domain"/>
    <property type="match status" value="1"/>
</dbReference>
<dbReference type="Gene3D" id="3.30.9.10">
    <property type="entry name" value="D-Amino Acid Oxidase, subunit A, domain 2"/>
    <property type="match status" value="1"/>
</dbReference>
<dbReference type="Proteomes" id="UP000516173">
    <property type="component" value="Chromosome"/>
</dbReference>
<evidence type="ECO:0000256" key="5">
    <source>
        <dbReference type="ARBA" id="ARBA00022827"/>
    </source>
</evidence>
<dbReference type="InterPro" id="IPR000447">
    <property type="entry name" value="G3P_DH_FAD-dep"/>
</dbReference>
<reference evidence="10 11" key="1">
    <citation type="submission" date="2020-08" db="EMBL/GenBank/DDBJ databases">
        <title>Genome Sequencing of Nocardia wallacei strain FMUON74 and assembly.</title>
        <authorList>
            <person name="Toyokawa M."/>
            <person name="Uesaka K."/>
        </authorList>
    </citation>
    <scope>NUCLEOTIDE SEQUENCE [LARGE SCALE GENOMIC DNA]</scope>
    <source>
        <strain evidence="10 11">FMUON74</strain>
    </source>
</reference>
<dbReference type="KEGG" id="nwl:NWFMUON74_54660"/>